<dbReference type="RefSeq" id="XP_016896651.1">
    <property type="nucleotide sequence ID" value="XM_017041162.1"/>
</dbReference>
<dbReference type="GO" id="GO:0005576">
    <property type="term" value="C:extracellular region"/>
    <property type="evidence" value="ECO:0007669"/>
    <property type="project" value="UniProtKB-SubCell"/>
</dbReference>
<keyword evidence="4" id="KW-0964">Secreted</keyword>
<dbReference type="STRING" id="244447.ENSCSEP00000028097"/>
<feature type="chain" id="PRO_5044562209" evidence="9">
    <location>
        <begin position="19"/>
        <end position="178"/>
    </location>
</feature>
<feature type="compositionally biased region" description="Polar residues" evidence="8">
    <location>
        <begin position="138"/>
        <end position="148"/>
    </location>
</feature>
<dbReference type="SMART" id="SM01363">
    <property type="entry name" value="ACTH_domain"/>
    <property type="match status" value="1"/>
</dbReference>
<dbReference type="Ensembl" id="ENSCSET00000028472.1">
    <property type="protein sequence ID" value="ENSCSEP00000028097.1"/>
    <property type="gene ID" value="ENSCSEG00000017944.1"/>
</dbReference>
<feature type="domain" description="Pro-opiomelanocortin N-terminal" evidence="11">
    <location>
        <begin position="23"/>
        <end position="67"/>
    </location>
</feature>
<evidence type="ECO:0000256" key="3">
    <source>
        <dbReference type="ARBA" id="ARBA00005832"/>
    </source>
</evidence>
<feature type="region of interest" description="Disordered" evidence="8">
    <location>
        <begin position="59"/>
        <end position="96"/>
    </location>
</feature>
<feature type="compositionally biased region" description="Basic and acidic residues" evidence="8">
    <location>
        <begin position="114"/>
        <end position="134"/>
    </location>
</feature>
<dbReference type="PANTHER" id="PTHR11416">
    <property type="entry name" value="PRO-OPIOMELANOCORTIN"/>
    <property type="match status" value="1"/>
</dbReference>
<dbReference type="KEGG" id="csem:103393769"/>
<evidence type="ECO:0000256" key="1">
    <source>
        <dbReference type="ARBA" id="ARBA00002965"/>
    </source>
</evidence>
<feature type="region of interest" description="Disordered" evidence="8">
    <location>
        <begin position="110"/>
        <end position="178"/>
    </location>
</feature>
<dbReference type="SMART" id="SM01364">
    <property type="entry name" value="NPP"/>
    <property type="match status" value="1"/>
</dbReference>
<dbReference type="InterPro" id="IPR050878">
    <property type="entry name" value="POMC-derived_peptides"/>
</dbReference>
<keyword evidence="7 9" id="KW-0732">Signal</keyword>
<sequence>MSPVWLLVAVTLLGVATGNPTHQCWSHPSCEEINNESSMMDCVRLCRSVLAAEETDVLEDNHVQTPSPVSSLPLSPLSSSSFSSSPQTKRSYSMEHFRWGKPVGKKRYSVKGENSVEKETAEVSPEELQRRGLDQKVASLSGSVQQKKAGTYKMTHFRWSAPPNEGYGGLTAPADGRS</sequence>
<dbReference type="PRINTS" id="PR00383">
    <property type="entry name" value="MELANOCORTIN"/>
</dbReference>
<dbReference type="AlphaFoldDB" id="A0A1L6KTI8"/>
<evidence type="ECO:0000313" key="14">
    <source>
        <dbReference type="Proteomes" id="UP000265120"/>
    </source>
</evidence>
<dbReference type="OrthoDB" id="8962839at2759"/>
<name>A0A1L6KTI8_CYNSE</name>
<dbReference type="GeneID" id="103393769"/>
<keyword evidence="14" id="KW-1185">Reference proteome</keyword>
<evidence type="ECO:0000259" key="10">
    <source>
        <dbReference type="SMART" id="SM01363"/>
    </source>
</evidence>
<accession>A0A1L6KTI8</accession>
<comment type="similarity">
    <text evidence="3">Belongs to the POMC family.</text>
</comment>
<organism evidence="12">
    <name type="scientific">Cynoglossus semilaevis</name>
    <name type="common">Tongue sole</name>
    <dbReference type="NCBI Taxonomy" id="244447"/>
    <lineage>
        <taxon>Eukaryota</taxon>
        <taxon>Metazoa</taxon>
        <taxon>Chordata</taxon>
        <taxon>Craniata</taxon>
        <taxon>Vertebrata</taxon>
        <taxon>Euteleostomi</taxon>
        <taxon>Actinopterygii</taxon>
        <taxon>Neopterygii</taxon>
        <taxon>Teleostei</taxon>
        <taxon>Neoteleostei</taxon>
        <taxon>Acanthomorphata</taxon>
        <taxon>Carangaria</taxon>
        <taxon>Pleuronectiformes</taxon>
        <taxon>Pleuronectoidei</taxon>
        <taxon>Cynoglossidae</taxon>
        <taxon>Cynoglossinae</taxon>
        <taxon>Cynoglossus</taxon>
    </lineage>
</organism>
<dbReference type="GeneTree" id="ENSGT00390000016811"/>
<dbReference type="RefSeq" id="XP_008329069.1">
    <property type="nucleotide sequence ID" value="XM_008330847.3"/>
</dbReference>
<dbReference type="EMBL" id="KX229738">
    <property type="protein sequence ID" value="APR72394.1"/>
    <property type="molecule type" value="mRNA"/>
</dbReference>
<feature type="domain" description="Pro-opiomelanocortin/corticotropin ACTH central region" evidence="10">
    <location>
        <begin position="91"/>
        <end position="128"/>
    </location>
</feature>
<keyword evidence="6" id="KW-0372">Hormone</keyword>
<evidence type="ECO:0000256" key="2">
    <source>
        <dbReference type="ARBA" id="ARBA00004613"/>
    </source>
</evidence>
<evidence type="ECO:0000313" key="12">
    <source>
        <dbReference type="EMBL" id="APR72394.1"/>
    </source>
</evidence>
<comment type="function">
    <text evidence="1">Stimulates the adrenal glands to release cortisol.</text>
</comment>
<dbReference type="GO" id="GO:0005184">
    <property type="term" value="F:neuropeptide hormone activity"/>
    <property type="evidence" value="ECO:0007669"/>
    <property type="project" value="TreeGrafter"/>
</dbReference>
<evidence type="ECO:0000256" key="9">
    <source>
        <dbReference type="SAM" id="SignalP"/>
    </source>
</evidence>
<reference evidence="12" key="2">
    <citation type="submission" date="2016-05" db="EMBL/GenBank/DDBJ databases">
        <authorList>
            <person name="Lavstsen T."/>
            <person name="Jespersen J.S."/>
        </authorList>
    </citation>
    <scope>NUCLEOTIDE SEQUENCE</scope>
</reference>
<keyword evidence="5" id="KW-0165">Cleavage on pair of basic residues</keyword>
<dbReference type="InterPro" id="IPR013593">
    <property type="entry name" value="Melanocortin_N"/>
</dbReference>
<dbReference type="Pfam" id="PF08384">
    <property type="entry name" value="NPP"/>
    <property type="match status" value="1"/>
</dbReference>
<dbReference type="InterPro" id="IPR001941">
    <property type="entry name" value="PMOC"/>
</dbReference>
<reference evidence="13" key="3">
    <citation type="submission" date="2025-05" db="UniProtKB">
        <authorList>
            <consortium name="Ensembl"/>
        </authorList>
    </citation>
    <scope>IDENTIFICATION</scope>
</reference>
<evidence type="ECO:0000259" key="11">
    <source>
        <dbReference type="SMART" id="SM01364"/>
    </source>
</evidence>
<dbReference type="PANTHER" id="PTHR11416:SF7">
    <property type="entry name" value="PRO-OPIOMELANOCORTIN"/>
    <property type="match status" value="1"/>
</dbReference>
<evidence type="ECO:0000256" key="8">
    <source>
        <dbReference type="SAM" id="MobiDB-lite"/>
    </source>
</evidence>
<evidence type="ECO:0000256" key="5">
    <source>
        <dbReference type="ARBA" id="ARBA00022685"/>
    </source>
</evidence>
<evidence type="ECO:0000256" key="6">
    <source>
        <dbReference type="ARBA" id="ARBA00022702"/>
    </source>
</evidence>
<feature type="signal peptide" evidence="9">
    <location>
        <begin position="1"/>
        <end position="18"/>
    </location>
</feature>
<evidence type="ECO:0000313" key="13">
    <source>
        <dbReference type="Ensembl" id="ENSCSEP00000028097.1"/>
    </source>
</evidence>
<comment type="subcellular location">
    <subcellularLocation>
        <location evidence="2">Secreted</location>
    </subcellularLocation>
</comment>
<protein>
    <submittedName>
        <fullName evidence="12">POMC-b</fullName>
    </submittedName>
    <submittedName>
        <fullName evidence="13">Pro-opiomelanocortin-like</fullName>
    </submittedName>
</protein>
<proteinExistence type="evidence at transcript level"/>
<feature type="compositionally biased region" description="Low complexity" evidence="8">
    <location>
        <begin position="66"/>
        <end position="86"/>
    </location>
</feature>
<evidence type="ECO:0000256" key="4">
    <source>
        <dbReference type="ARBA" id="ARBA00022525"/>
    </source>
</evidence>
<dbReference type="InterPro" id="IPR013531">
    <property type="entry name" value="Mcrtin_ACTH_cent"/>
</dbReference>
<dbReference type="OMA" id="NNESSMM"/>
<dbReference type="Pfam" id="PF00976">
    <property type="entry name" value="ACTH_domain"/>
    <property type="match status" value="2"/>
</dbReference>
<dbReference type="Proteomes" id="UP000265120">
    <property type="component" value="Chromosome 18"/>
</dbReference>
<evidence type="ECO:0000256" key="7">
    <source>
        <dbReference type="ARBA" id="ARBA00022729"/>
    </source>
</evidence>
<reference evidence="13 14" key="1">
    <citation type="journal article" date="2014" name="Nat. Genet.">
        <title>Whole-genome sequence of a flatfish provides insights into ZW sex chromosome evolution and adaptation to a benthic lifestyle.</title>
        <authorList>
            <person name="Chen S."/>
            <person name="Zhang G."/>
            <person name="Shao C."/>
            <person name="Huang Q."/>
            <person name="Liu G."/>
            <person name="Zhang P."/>
            <person name="Song W."/>
            <person name="An N."/>
            <person name="Chalopin D."/>
            <person name="Volff J.N."/>
            <person name="Hong Y."/>
            <person name="Li Q."/>
            <person name="Sha Z."/>
            <person name="Zhou H."/>
            <person name="Xie M."/>
            <person name="Yu Q."/>
            <person name="Liu Y."/>
            <person name="Xiang H."/>
            <person name="Wang N."/>
            <person name="Wu K."/>
            <person name="Yang C."/>
            <person name="Zhou Q."/>
            <person name="Liao X."/>
            <person name="Yang L."/>
            <person name="Hu Q."/>
            <person name="Zhang J."/>
            <person name="Meng L."/>
            <person name="Jin L."/>
            <person name="Tian Y."/>
            <person name="Lian J."/>
            <person name="Yang J."/>
            <person name="Miao G."/>
            <person name="Liu S."/>
            <person name="Liang Z."/>
            <person name="Yan F."/>
            <person name="Li Y."/>
            <person name="Sun B."/>
            <person name="Zhang H."/>
            <person name="Zhang J."/>
            <person name="Zhu Y."/>
            <person name="Du M."/>
            <person name="Zhao Y."/>
            <person name="Schartl M."/>
            <person name="Tang Q."/>
            <person name="Wang J."/>
        </authorList>
    </citation>
    <scope>NUCLEOTIDE SEQUENCE</scope>
</reference>
<dbReference type="GO" id="GO:0007218">
    <property type="term" value="P:neuropeptide signaling pathway"/>
    <property type="evidence" value="ECO:0007669"/>
    <property type="project" value="TreeGrafter"/>
</dbReference>